<name>A0A4D7K0Z2_9BACT</name>
<gene>
    <name evidence="2" type="ORF">DCC35_18555</name>
</gene>
<dbReference type="Proteomes" id="UP000298616">
    <property type="component" value="Chromosome"/>
</dbReference>
<proteinExistence type="predicted"/>
<dbReference type="AlphaFoldDB" id="A0A4D7K0Z2"/>
<dbReference type="InterPro" id="IPR016181">
    <property type="entry name" value="Acyl_CoA_acyltransferase"/>
</dbReference>
<evidence type="ECO:0000313" key="2">
    <source>
        <dbReference type="EMBL" id="QCK16585.1"/>
    </source>
</evidence>
<keyword evidence="2" id="KW-0808">Transferase</keyword>
<dbReference type="RefSeq" id="WP_137092176.1">
    <property type="nucleotide sequence ID" value="NZ_CP028923.1"/>
</dbReference>
<evidence type="ECO:0000259" key="1">
    <source>
        <dbReference type="PROSITE" id="PS51186"/>
    </source>
</evidence>
<dbReference type="Gene3D" id="3.40.630.30">
    <property type="match status" value="1"/>
</dbReference>
<dbReference type="Pfam" id="PF13527">
    <property type="entry name" value="Acetyltransf_9"/>
    <property type="match status" value="1"/>
</dbReference>
<dbReference type="InterPro" id="IPR000182">
    <property type="entry name" value="GNAT_dom"/>
</dbReference>
<dbReference type="GO" id="GO:0016747">
    <property type="term" value="F:acyltransferase activity, transferring groups other than amino-acyl groups"/>
    <property type="evidence" value="ECO:0007669"/>
    <property type="project" value="InterPro"/>
</dbReference>
<dbReference type="EMBL" id="CP028923">
    <property type="protein sequence ID" value="QCK16585.1"/>
    <property type="molecule type" value="Genomic_DNA"/>
</dbReference>
<sequence>MKVKIRPETQNDYECVSQVISAAFKNEPESNHDEEYLVERLRMTSNYVPDLALVAEVKDKIIGFILLIKINIVTDDQIIGALAMAPVCVLPKFQNKGIGEKLINEAHSRAEKNNYPAIVLVGHEDYYPRFGYKPMSDFNLKTTFNIPAKNCMAIELTPGSLSNIRGTVVYPKAFFD</sequence>
<dbReference type="OrthoDB" id="9797178at2"/>
<dbReference type="CDD" id="cd04301">
    <property type="entry name" value="NAT_SF"/>
    <property type="match status" value="1"/>
</dbReference>
<protein>
    <submittedName>
        <fullName evidence="2">GNAT family N-acetyltransferase</fullName>
    </submittedName>
</protein>
<reference evidence="2 3" key="1">
    <citation type="submission" date="2018-04" db="EMBL/GenBank/DDBJ databases">
        <title>Complete genome uncultured novel isolate.</title>
        <authorList>
            <person name="Merlino G."/>
        </authorList>
    </citation>
    <scope>NUCLEOTIDE SEQUENCE [LARGE SCALE GENOMIC DNA]</scope>
    <source>
        <strain evidence="3">R1DC9</strain>
    </source>
</reference>
<dbReference type="KEGG" id="fpf:DCC35_18555"/>
<dbReference type="PANTHER" id="PTHR43617:SF2">
    <property type="entry name" value="UPF0039 PROTEIN SLL0451"/>
    <property type="match status" value="1"/>
</dbReference>
<accession>A0A4D7K0Z2</accession>
<dbReference type="InterPro" id="IPR050276">
    <property type="entry name" value="MshD_Acetyltransferase"/>
</dbReference>
<dbReference type="PANTHER" id="PTHR43617">
    <property type="entry name" value="L-AMINO ACID N-ACETYLTRANSFERASE"/>
    <property type="match status" value="1"/>
</dbReference>
<evidence type="ECO:0000313" key="3">
    <source>
        <dbReference type="Proteomes" id="UP000298616"/>
    </source>
</evidence>
<dbReference type="SUPFAM" id="SSF55729">
    <property type="entry name" value="Acyl-CoA N-acyltransferases (Nat)"/>
    <property type="match status" value="1"/>
</dbReference>
<keyword evidence="3" id="KW-1185">Reference proteome</keyword>
<dbReference type="PROSITE" id="PS51186">
    <property type="entry name" value="GNAT"/>
    <property type="match status" value="1"/>
</dbReference>
<organism evidence="2 3">
    <name type="scientific">Mangrovivirga cuniculi</name>
    <dbReference type="NCBI Taxonomy" id="2715131"/>
    <lineage>
        <taxon>Bacteria</taxon>
        <taxon>Pseudomonadati</taxon>
        <taxon>Bacteroidota</taxon>
        <taxon>Cytophagia</taxon>
        <taxon>Cytophagales</taxon>
        <taxon>Mangrovivirgaceae</taxon>
        <taxon>Mangrovivirga</taxon>
    </lineage>
</organism>
<feature type="domain" description="N-acetyltransferase" evidence="1">
    <location>
        <begin position="3"/>
        <end position="157"/>
    </location>
</feature>